<evidence type="ECO:0000313" key="1">
    <source>
        <dbReference type="EMBL" id="MFC3833850.1"/>
    </source>
</evidence>
<keyword evidence="2" id="KW-1185">Reference proteome</keyword>
<reference evidence="2" key="1">
    <citation type="journal article" date="2019" name="Int. J. Syst. Evol. Microbiol.">
        <title>The Global Catalogue of Microorganisms (GCM) 10K type strain sequencing project: providing services to taxonomists for standard genome sequencing and annotation.</title>
        <authorList>
            <consortium name="The Broad Institute Genomics Platform"/>
            <consortium name="The Broad Institute Genome Sequencing Center for Infectious Disease"/>
            <person name="Wu L."/>
            <person name="Ma J."/>
        </authorList>
    </citation>
    <scope>NUCLEOTIDE SEQUENCE [LARGE SCALE GENOMIC DNA]</scope>
    <source>
        <strain evidence="2">CCTCC AB 2017081</strain>
    </source>
</reference>
<protein>
    <submittedName>
        <fullName evidence="1">Uncharacterized protein</fullName>
    </submittedName>
</protein>
<comment type="caution">
    <text evidence="1">The sequence shown here is derived from an EMBL/GenBank/DDBJ whole genome shotgun (WGS) entry which is preliminary data.</text>
</comment>
<name>A0ABV7ZAU4_9DEIO</name>
<evidence type="ECO:0000313" key="2">
    <source>
        <dbReference type="Proteomes" id="UP001595803"/>
    </source>
</evidence>
<dbReference type="Proteomes" id="UP001595803">
    <property type="component" value="Unassembled WGS sequence"/>
</dbReference>
<dbReference type="RefSeq" id="WP_322475031.1">
    <property type="nucleotide sequence ID" value="NZ_JBHRZG010000015.1"/>
</dbReference>
<dbReference type="EMBL" id="JBHRZG010000015">
    <property type="protein sequence ID" value="MFC3833850.1"/>
    <property type="molecule type" value="Genomic_DNA"/>
</dbReference>
<accession>A0ABV7ZAU4</accession>
<gene>
    <name evidence="1" type="ORF">ACFOSB_13360</name>
</gene>
<proteinExistence type="predicted"/>
<sequence length="134" mass="14986">MPTLTDIEERQRAVLDLLLDERDLRRLLESRQTRLTELLPGDPVRSELEASTSALSTLLREQQQAITSALVCLEEDSIAVASARATNTSRLCQAIVHDRIDQTASRVQKLLLPVLLALLAIRIERWMGSVRSTA</sequence>
<organism evidence="1 2">
    <name type="scientific">Deinococcus rufus</name>
    <dbReference type="NCBI Taxonomy" id="2136097"/>
    <lineage>
        <taxon>Bacteria</taxon>
        <taxon>Thermotogati</taxon>
        <taxon>Deinococcota</taxon>
        <taxon>Deinococci</taxon>
        <taxon>Deinococcales</taxon>
        <taxon>Deinococcaceae</taxon>
        <taxon>Deinococcus</taxon>
    </lineage>
</organism>